<protein>
    <submittedName>
        <fullName evidence="3">BQ2448_7452 protein</fullName>
    </submittedName>
</protein>
<dbReference type="OrthoDB" id="271595at2759"/>
<name>A0A238FR17_9BASI</name>
<reference evidence="4" key="1">
    <citation type="submission" date="2016-09" db="EMBL/GenBank/DDBJ databases">
        <authorList>
            <person name="Jeantristanb JTB J.-T."/>
            <person name="Ricardo R."/>
        </authorList>
    </citation>
    <scope>NUCLEOTIDE SEQUENCE [LARGE SCALE GENOMIC DNA]</scope>
</reference>
<evidence type="ECO:0000313" key="4">
    <source>
        <dbReference type="Proteomes" id="UP000198372"/>
    </source>
</evidence>
<evidence type="ECO:0000256" key="1">
    <source>
        <dbReference type="ARBA" id="ARBA00023242"/>
    </source>
</evidence>
<feature type="transmembrane region" description="Helical" evidence="2">
    <location>
        <begin position="753"/>
        <end position="772"/>
    </location>
</feature>
<sequence length="809" mass="90544">MNTVPRTIPASYCFYIEHSPSVFWSHYGTTDIAAPSQANGANHSNPFPSHLLNAVGAHSSVPEVSTDPSSEHQSVYDALSLFTGPHNQTVLSYGADNYAWTDSAMLKFDFNLLSALEFGQDELRVTESFDTDHEHLFHHPSRLTSGSTSLGSESNTHQIRSASTSYLGTPTHSVSSPSTSLPLDEHMPHYFTVYFDRFWQLFPIVNRQRLTAQVQANEHRRPGPIAQLVLSIAALVETSDYLENSPHDGDPMNTRVGPVLSYARTTVFSPLREEDVQLDQVIAVMNLFVAEDILGNRRAGWYRLQEAITLAQLLQLDQISRHGHALDGSDQTAIEGLKVFYILFICERATSMLQRLPTIVHRPLRLPDNAYQLTQQRLSALPPSVFSGFPMPHLRLFSLINSQVLSCWHGTCSVAPNGCTAWSVDKALALQRDLANEFTSALNTYRSALNAVPATNGIQNVNLVVTIAWLRDRFWNICQAHGLVHRDSGPELSPAYPFKILREIVGLFDHFKSSDTDAALDWGAKLYDMAMTGIRIVSQEQLVTTPKSTSPNSVNESSRSPLKQQLMPILFKILGLLTMYKHAQDKLLPDLVKALATISYSAPLGIGAGVIGELWRHEERGRAAIMYSLGQKSRWEWVFWSMTILWVVIQVFGLIYLRETYAPQLLRHKASKIKKERGFPANSLEHGMVMPFQLFWSEHILELLAVFAVFVYGLIYVTTVTKTDSLTQVWQKCRDCGPKIPRRGWGAEHQFKWHWILPNIGLALLPCFPLLASSMFKALGYGRGCTLLAVVGIVIGERIRESSKYAAKS</sequence>
<accession>A0A238FR17</accession>
<keyword evidence="1" id="KW-0539">Nucleus</keyword>
<keyword evidence="2" id="KW-0812">Transmembrane</keyword>
<evidence type="ECO:0000313" key="3">
    <source>
        <dbReference type="EMBL" id="SCV73526.1"/>
    </source>
</evidence>
<dbReference type="CDD" id="cd12148">
    <property type="entry name" value="fungal_TF_MHR"/>
    <property type="match status" value="1"/>
</dbReference>
<feature type="transmembrane region" description="Helical" evidence="2">
    <location>
        <begin position="778"/>
        <end position="796"/>
    </location>
</feature>
<dbReference type="AlphaFoldDB" id="A0A238FR17"/>
<feature type="transmembrane region" description="Helical" evidence="2">
    <location>
        <begin position="637"/>
        <end position="657"/>
    </location>
</feature>
<dbReference type="SUPFAM" id="SSF103473">
    <property type="entry name" value="MFS general substrate transporter"/>
    <property type="match status" value="1"/>
</dbReference>
<evidence type="ECO:0000256" key="2">
    <source>
        <dbReference type="SAM" id="Phobius"/>
    </source>
</evidence>
<gene>
    <name evidence="3" type="ORF">BQ2448_7452</name>
</gene>
<feature type="transmembrane region" description="Helical" evidence="2">
    <location>
        <begin position="700"/>
        <end position="718"/>
    </location>
</feature>
<dbReference type="EMBL" id="FMSP01000018">
    <property type="protein sequence ID" value="SCV73526.1"/>
    <property type="molecule type" value="Genomic_DNA"/>
</dbReference>
<dbReference type="InterPro" id="IPR036259">
    <property type="entry name" value="MFS_trans_sf"/>
</dbReference>
<keyword evidence="2" id="KW-0472">Membrane</keyword>
<keyword evidence="2" id="KW-1133">Transmembrane helix</keyword>
<dbReference type="PANTHER" id="PTHR31668">
    <property type="entry name" value="GLUCOSE TRANSPORT TRANSCRIPTION REGULATOR RGT1-RELATED-RELATED"/>
    <property type="match status" value="1"/>
</dbReference>
<keyword evidence="4" id="KW-1185">Reference proteome</keyword>
<dbReference type="STRING" id="269621.A0A238FR17"/>
<dbReference type="Proteomes" id="UP000198372">
    <property type="component" value="Unassembled WGS sequence"/>
</dbReference>
<dbReference type="PANTHER" id="PTHR31668:SF30">
    <property type="entry name" value="ZN(II)2CYS6 TRANSCRIPTION FACTOR (EUROFUNG)"/>
    <property type="match status" value="1"/>
</dbReference>
<feature type="transmembrane region" description="Helical" evidence="2">
    <location>
        <begin position="595"/>
        <end position="616"/>
    </location>
</feature>
<proteinExistence type="predicted"/>
<dbReference type="InterPro" id="IPR050797">
    <property type="entry name" value="Carb_Metab_Trans_Reg"/>
</dbReference>
<organism evidence="3 4">
    <name type="scientific">Microbotryum intermedium</name>
    <dbReference type="NCBI Taxonomy" id="269621"/>
    <lineage>
        <taxon>Eukaryota</taxon>
        <taxon>Fungi</taxon>
        <taxon>Dikarya</taxon>
        <taxon>Basidiomycota</taxon>
        <taxon>Pucciniomycotina</taxon>
        <taxon>Microbotryomycetes</taxon>
        <taxon>Microbotryales</taxon>
        <taxon>Microbotryaceae</taxon>
        <taxon>Microbotryum</taxon>
    </lineage>
</organism>